<protein>
    <submittedName>
        <fullName evidence="1">Uncharacterized protein</fullName>
    </submittedName>
</protein>
<reference evidence="1 2" key="1">
    <citation type="submission" date="2021-03" db="EMBL/GenBank/DDBJ databases">
        <title>The complete genome sequence of Acetobacter sacchari TBRC 11175.</title>
        <authorList>
            <person name="Charoenyingcharoen P."/>
            <person name="Yukphan P."/>
        </authorList>
    </citation>
    <scope>NUCLEOTIDE SEQUENCE [LARGE SCALE GENOMIC DNA]</scope>
    <source>
        <strain evidence="1 2">TBRC 11175</strain>
    </source>
</reference>
<dbReference type="SUPFAM" id="SSF56399">
    <property type="entry name" value="ADP-ribosylation"/>
    <property type="match status" value="1"/>
</dbReference>
<evidence type="ECO:0000313" key="1">
    <source>
        <dbReference type="EMBL" id="MBO1362012.1"/>
    </source>
</evidence>
<keyword evidence="2" id="KW-1185">Reference proteome</keyword>
<evidence type="ECO:0000313" key="2">
    <source>
        <dbReference type="Proteomes" id="UP000664771"/>
    </source>
</evidence>
<dbReference type="Proteomes" id="UP000664771">
    <property type="component" value="Unassembled WGS sequence"/>
</dbReference>
<sequence>MSDLTTWLGRKRRIAGRVLNQKKLPEYTYRWDARSPQDIARDGFAPWNGGGDVTLIDHVNGSYSSGPSRGRATKYDSQFVSTGSYGMIQTPDPLLAQGMLAKTLYKIRTGAAGATGPFRDVNDEFDRAGIDRPFSTQREWLKEGPIPSTAVVGYMTGRYFFDTYMSVDRIPTQESQLIGWLPMPPPTQA</sequence>
<dbReference type="Gene3D" id="3.90.210.10">
    <property type="entry name" value="Heat-Labile Enterotoxin, subunit A"/>
    <property type="match status" value="1"/>
</dbReference>
<dbReference type="RefSeq" id="WP_207884098.1">
    <property type="nucleotide sequence ID" value="NZ_JAFVMF010000041.1"/>
</dbReference>
<organism evidence="1 2">
    <name type="scientific">Acetobacter sacchari</name>
    <dbReference type="NCBI Taxonomy" id="2661687"/>
    <lineage>
        <taxon>Bacteria</taxon>
        <taxon>Pseudomonadati</taxon>
        <taxon>Pseudomonadota</taxon>
        <taxon>Alphaproteobacteria</taxon>
        <taxon>Acetobacterales</taxon>
        <taxon>Acetobacteraceae</taxon>
        <taxon>Acetobacter</taxon>
    </lineage>
</organism>
<accession>A0ABS3M1E3</accession>
<proteinExistence type="predicted"/>
<comment type="caution">
    <text evidence="1">The sequence shown here is derived from an EMBL/GenBank/DDBJ whole genome shotgun (WGS) entry which is preliminary data.</text>
</comment>
<dbReference type="EMBL" id="JAFVMF010000041">
    <property type="protein sequence ID" value="MBO1362012.1"/>
    <property type="molecule type" value="Genomic_DNA"/>
</dbReference>
<gene>
    <name evidence="1" type="ORF">J2D73_19710</name>
</gene>
<name>A0ABS3M1E3_9PROT</name>